<dbReference type="EMBL" id="JAAVUM010000006">
    <property type="protein sequence ID" value="NKE05909.1"/>
    <property type="molecule type" value="Genomic_DNA"/>
</dbReference>
<sequence>MQAKPMFYDGHGENKQVAEATQPTRIVITEEMRKSIGGNPYVFVK</sequence>
<gene>
    <name evidence="2" type="ORF">GWK17_10595</name>
</gene>
<comment type="caution">
    <text evidence="2">The sequence shown here is derived from an EMBL/GenBank/DDBJ whole genome shotgun (WGS) entry which is preliminary data.</text>
</comment>
<evidence type="ECO:0000313" key="2">
    <source>
        <dbReference type="EMBL" id="NKE05909.1"/>
    </source>
</evidence>
<evidence type="ECO:0000313" key="3">
    <source>
        <dbReference type="Proteomes" id="UP000587942"/>
    </source>
</evidence>
<accession>A0A846TGI4</accession>
<dbReference type="AlphaFoldDB" id="A0A846TGI4"/>
<protein>
    <submittedName>
        <fullName evidence="2">Uncharacterized protein</fullName>
    </submittedName>
</protein>
<name>A0A846TGI4_9BACI</name>
<dbReference type="RefSeq" id="WP_167832341.1">
    <property type="nucleotide sequence ID" value="NZ_JAAVUM010000006.1"/>
</dbReference>
<evidence type="ECO:0000256" key="1">
    <source>
        <dbReference type="SAM" id="MobiDB-lite"/>
    </source>
</evidence>
<feature type="region of interest" description="Disordered" evidence="1">
    <location>
        <begin position="1"/>
        <end position="22"/>
    </location>
</feature>
<proteinExistence type="predicted"/>
<organism evidence="2 3">
    <name type="scientific">Mesobacillus selenatarsenatis</name>
    <dbReference type="NCBI Taxonomy" id="388741"/>
    <lineage>
        <taxon>Bacteria</taxon>
        <taxon>Bacillati</taxon>
        <taxon>Bacillota</taxon>
        <taxon>Bacilli</taxon>
        <taxon>Bacillales</taxon>
        <taxon>Bacillaceae</taxon>
        <taxon>Mesobacillus</taxon>
    </lineage>
</organism>
<dbReference type="Proteomes" id="UP000587942">
    <property type="component" value="Unassembled WGS sequence"/>
</dbReference>
<reference evidence="2 3" key="1">
    <citation type="submission" date="2020-03" db="EMBL/GenBank/DDBJ databases">
        <authorList>
            <person name="Sun Q."/>
        </authorList>
    </citation>
    <scope>NUCLEOTIDE SEQUENCE [LARGE SCALE GENOMIC DNA]</scope>
    <source>
        <strain evidence="2 3">KACC 21451</strain>
    </source>
</reference>